<dbReference type="EMBL" id="CP029346">
    <property type="protein sequence ID" value="AWL09600.1"/>
    <property type="molecule type" value="Genomic_DNA"/>
</dbReference>
<dbReference type="GO" id="GO:0006783">
    <property type="term" value="P:heme biosynthetic process"/>
    <property type="evidence" value="ECO:0007669"/>
    <property type="project" value="UniProtKB-UniRule"/>
</dbReference>
<comment type="catalytic activity">
    <reaction evidence="7">
        <text>heme b + 2 H(+) = protoporphyrin IX + Fe(2+)</text>
        <dbReference type="Rhea" id="RHEA:22584"/>
        <dbReference type="ChEBI" id="CHEBI:15378"/>
        <dbReference type="ChEBI" id="CHEBI:29033"/>
        <dbReference type="ChEBI" id="CHEBI:57306"/>
        <dbReference type="ChEBI" id="CHEBI:60344"/>
        <dbReference type="EC" id="4.98.1.1"/>
    </reaction>
</comment>
<dbReference type="PANTHER" id="PTHR11108:SF1">
    <property type="entry name" value="FERROCHELATASE, MITOCHONDRIAL"/>
    <property type="match status" value="1"/>
</dbReference>
<feature type="binding site" evidence="7">
    <location>
        <position position="292"/>
    </location>
    <ligand>
        <name>Fe(2+)</name>
        <dbReference type="ChEBI" id="CHEBI:29033"/>
    </ligand>
</feature>
<dbReference type="PANTHER" id="PTHR11108">
    <property type="entry name" value="FERROCHELATASE"/>
    <property type="match status" value="1"/>
</dbReference>
<dbReference type="KEGG" id="psez:HME7025_01748"/>
<name>A0A2S2DX42_9BACT</name>
<dbReference type="Gene3D" id="3.40.50.1400">
    <property type="match status" value="2"/>
</dbReference>
<evidence type="ECO:0000313" key="9">
    <source>
        <dbReference type="EMBL" id="AWL09600.1"/>
    </source>
</evidence>
<evidence type="ECO:0000256" key="4">
    <source>
        <dbReference type="ARBA" id="ARBA00023239"/>
    </source>
</evidence>
<keyword evidence="10" id="KW-1185">Reference proteome</keyword>
<keyword evidence="5 7" id="KW-0627">Porphyrin biosynthesis</keyword>
<dbReference type="Pfam" id="PF00762">
    <property type="entry name" value="Ferrochelatase"/>
    <property type="match status" value="1"/>
</dbReference>
<comment type="similarity">
    <text evidence="1 7 8">Belongs to the ferrochelatase family.</text>
</comment>
<comment type="function">
    <text evidence="7">Catalyzes the ferrous insertion into protoporphyrin IX.</text>
</comment>
<evidence type="ECO:0000256" key="3">
    <source>
        <dbReference type="ARBA" id="ARBA00023133"/>
    </source>
</evidence>
<keyword evidence="2 7" id="KW-0408">Iron</keyword>
<evidence type="ECO:0000256" key="6">
    <source>
        <dbReference type="ARBA" id="ARBA00024536"/>
    </source>
</evidence>
<organism evidence="9 10">
    <name type="scientific">Aquirufa nivalisilvae</name>
    <dbReference type="NCBI Taxonomy" id="2516557"/>
    <lineage>
        <taxon>Bacteria</taxon>
        <taxon>Pseudomonadati</taxon>
        <taxon>Bacteroidota</taxon>
        <taxon>Cytophagia</taxon>
        <taxon>Cytophagales</taxon>
        <taxon>Flectobacillaceae</taxon>
        <taxon>Aquirufa</taxon>
    </lineage>
</organism>
<dbReference type="UniPathway" id="UPA00252">
    <property type="reaction ID" value="UER00325"/>
</dbReference>
<evidence type="ECO:0000256" key="2">
    <source>
        <dbReference type="ARBA" id="ARBA00023004"/>
    </source>
</evidence>
<dbReference type="InterPro" id="IPR033644">
    <property type="entry name" value="Ferrochelatase_C"/>
</dbReference>
<evidence type="ECO:0000256" key="7">
    <source>
        <dbReference type="HAMAP-Rule" id="MF_00323"/>
    </source>
</evidence>
<feature type="binding site" evidence="7">
    <location>
        <position position="190"/>
    </location>
    <ligand>
        <name>Fe(2+)</name>
        <dbReference type="ChEBI" id="CHEBI:29033"/>
    </ligand>
</feature>
<keyword evidence="4 7" id="KW-0456">Lyase</keyword>
<protein>
    <recommendedName>
        <fullName evidence="7">Ferrochelatase</fullName>
        <ecNumber evidence="7">4.98.1.1</ecNumber>
    </recommendedName>
    <alternativeName>
        <fullName evidence="7">Heme synthase</fullName>
    </alternativeName>
    <alternativeName>
        <fullName evidence="7">Protoheme ferro-lyase</fullName>
    </alternativeName>
</protein>
<dbReference type="GO" id="GO:0046872">
    <property type="term" value="F:metal ion binding"/>
    <property type="evidence" value="ECO:0007669"/>
    <property type="project" value="UniProtKB-KW"/>
</dbReference>
<dbReference type="SUPFAM" id="SSF53800">
    <property type="entry name" value="Chelatase"/>
    <property type="match status" value="1"/>
</dbReference>
<evidence type="ECO:0000256" key="8">
    <source>
        <dbReference type="RuleBase" id="RU004185"/>
    </source>
</evidence>
<dbReference type="OrthoDB" id="9809741at2"/>
<evidence type="ECO:0000256" key="5">
    <source>
        <dbReference type="ARBA" id="ARBA00023244"/>
    </source>
</evidence>
<reference evidence="10" key="1">
    <citation type="submission" date="2018-05" db="EMBL/GenBank/DDBJ databases">
        <title>Pseudarcicella sp. HME7025 Genome sequencing and assembly.</title>
        <authorList>
            <person name="Kim H."/>
            <person name="Kang H."/>
            <person name="Joh K."/>
        </authorList>
    </citation>
    <scope>NUCLEOTIDE SEQUENCE [LARGE SCALE GENOMIC DNA]</scope>
    <source>
        <strain evidence="10">HME7025</strain>
    </source>
</reference>
<dbReference type="EC" id="4.98.1.1" evidence="7"/>
<gene>
    <name evidence="7 9" type="primary">hemH</name>
    <name evidence="9" type="ORF">HME7025_01748</name>
</gene>
<evidence type="ECO:0000313" key="10">
    <source>
        <dbReference type="Proteomes" id="UP000245468"/>
    </source>
</evidence>
<keyword evidence="3 7" id="KW-0350">Heme biosynthesis</keyword>
<dbReference type="RefSeq" id="WP_109323277.1">
    <property type="nucleotide sequence ID" value="NZ_CP029346.1"/>
</dbReference>
<sequence>MVGVLLVNLGTPDAPDTASVRRYLREFLMDGRVIDIPYPFRFMLVNGIIAPFRAPKSAKIYQQLWEERGSPLKFYGEDVRDELQKSLGNEYVVKLAMRYQNPNLASVLKEMEKMQLDKLIIIPLFPQYASATTGSVYERVMELMSSWQVMPNISLVSYFYQKPGFASYFAEKAKKYQAEHEFDYYLFSYHGIPERHIRNGDITKNTCAFGSCCEQITEKNHGCYRAQCFETTRLIAKEMGLKEGTFGTAFQSRLGRDPWLQPYTDETIKSLVKEGKKKILAFSPAFVADCLETTIEVGEEYKELFEEAGGEHWQLVESLNNSPEWVSFLKDLVHQS</sequence>
<dbReference type="CDD" id="cd00419">
    <property type="entry name" value="Ferrochelatase_C"/>
    <property type="match status" value="1"/>
</dbReference>
<dbReference type="InterPro" id="IPR033659">
    <property type="entry name" value="Ferrochelatase_N"/>
</dbReference>
<keyword evidence="7" id="KW-0963">Cytoplasm</keyword>
<proteinExistence type="inferred from homology"/>
<dbReference type="GO" id="GO:0004325">
    <property type="term" value="F:ferrochelatase activity"/>
    <property type="evidence" value="ECO:0007669"/>
    <property type="project" value="UniProtKB-UniRule"/>
</dbReference>
<dbReference type="NCBIfam" id="TIGR00109">
    <property type="entry name" value="hemH"/>
    <property type="match status" value="1"/>
</dbReference>
<dbReference type="Proteomes" id="UP000245468">
    <property type="component" value="Chromosome"/>
</dbReference>
<comment type="pathway">
    <text evidence="7">Porphyrin-containing compound metabolism; protoheme biosynthesis; protoheme from protoporphyrin-IX: step 1/1.</text>
</comment>
<dbReference type="CDD" id="cd03411">
    <property type="entry name" value="Ferrochelatase_N"/>
    <property type="match status" value="1"/>
</dbReference>
<dbReference type="HAMAP" id="MF_00323">
    <property type="entry name" value="Ferrochelatase"/>
    <property type="match status" value="1"/>
</dbReference>
<dbReference type="GO" id="GO:0005737">
    <property type="term" value="C:cytoplasm"/>
    <property type="evidence" value="ECO:0007669"/>
    <property type="project" value="UniProtKB-SubCell"/>
</dbReference>
<comment type="subcellular location">
    <subcellularLocation>
        <location evidence="7">Cytoplasm</location>
    </subcellularLocation>
</comment>
<accession>A0A2S2DX42</accession>
<evidence type="ECO:0000256" key="1">
    <source>
        <dbReference type="ARBA" id="ARBA00007718"/>
    </source>
</evidence>
<comment type="catalytic activity">
    <reaction evidence="6">
        <text>Fe-coproporphyrin III + 2 H(+) = coproporphyrin III + Fe(2+)</text>
        <dbReference type="Rhea" id="RHEA:49572"/>
        <dbReference type="ChEBI" id="CHEBI:15378"/>
        <dbReference type="ChEBI" id="CHEBI:29033"/>
        <dbReference type="ChEBI" id="CHEBI:68438"/>
        <dbReference type="ChEBI" id="CHEBI:131725"/>
        <dbReference type="EC" id="4.99.1.9"/>
    </reaction>
    <physiologicalReaction direction="right-to-left" evidence="6">
        <dbReference type="Rhea" id="RHEA:49574"/>
    </physiologicalReaction>
</comment>
<dbReference type="InterPro" id="IPR001015">
    <property type="entry name" value="Ferrochelatase"/>
</dbReference>
<dbReference type="AlphaFoldDB" id="A0A2S2DX42"/>
<keyword evidence="7" id="KW-0479">Metal-binding</keyword>